<name>A0ABU7INE8_9FLAO</name>
<dbReference type="EMBL" id="JAZDDF010000014">
    <property type="protein sequence ID" value="MEE1974193.1"/>
    <property type="molecule type" value="Genomic_DNA"/>
</dbReference>
<protein>
    <submittedName>
        <fullName evidence="1">Uncharacterized protein</fullName>
    </submittedName>
</protein>
<reference evidence="1 2" key="1">
    <citation type="submission" date="2024-01" db="EMBL/GenBank/DDBJ databases">
        <title>Maribacter spp. originated from different algae showed divergent polysaccharides utilization ability.</title>
        <authorList>
            <person name="Wang H."/>
            <person name="Wu Y."/>
        </authorList>
    </citation>
    <scope>NUCLEOTIDE SEQUENCE [LARGE SCALE GENOMIC DNA]</scope>
    <source>
        <strain evidence="1 2">KPT27_14</strain>
    </source>
</reference>
<gene>
    <name evidence="1" type="ORF">V1H85_17175</name>
</gene>
<sequence>MAKFNFGGSPLTILQKIGLGKEKGEYVGSLSLRLRSVTALRYHIL</sequence>
<organism evidence="1 2">
    <name type="scientific">Maribacter flavus</name>
    <dbReference type="NCBI Taxonomy" id="1658664"/>
    <lineage>
        <taxon>Bacteria</taxon>
        <taxon>Pseudomonadati</taxon>
        <taxon>Bacteroidota</taxon>
        <taxon>Flavobacteriia</taxon>
        <taxon>Flavobacteriales</taxon>
        <taxon>Flavobacteriaceae</taxon>
        <taxon>Maribacter</taxon>
    </lineage>
</organism>
<comment type="caution">
    <text evidence="1">The sequence shown here is derived from an EMBL/GenBank/DDBJ whole genome shotgun (WGS) entry which is preliminary data.</text>
</comment>
<keyword evidence="2" id="KW-1185">Reference proteome</keyword>
<dbReference type="Proteomes" id="UP001343698">
    <property type="component" value="Unassembled WGS sequence"/>
</dbReference>
<evidence type="ECO:0000313" key="1">
    <source>
        <dbReference type="EMBL" id="MEE1974193.1"/>
    </source>
</evidence>
<evidence type="ECO:0000313" key="2">
    <source>
        <dbReference type="Proteomes" id="UP001343698"/>
    </source>
</evidence>
<proteinExistence type="predicted"/>
<accession>A0ABU7INE8</accession>